<feature type="region of interest" description="Disordered" evidence="1">
    <location>
        <begin position="59"/>
        <end position="99"/>
    </location>
</feature>
<sequence>MAFLTCLAILFIFASINKILEYLERFPKIFIGPKVQLSHISISPNKTLKCHINFNQNGYNINNGQHKSRVKSVKQQKKKPETGSEKEKHNSVKKLKRERNLIIQKIL</sequence>
<feature type="chain" id="PRO_5033777062" description="Secreted protein" evidence="2">
    <location>
        <begin position="19"/>
        <end position="107"/>
    </location>
</feature>
<comment type="caution">
    <text evidence="3">The sequence shown here is derived from an EMBL/GenBank/DDBJ whole genome shotgun (WGS) entry which is preliminary data.</text>
</comment>
<evidence type="ECO:0000313" key="5">
    <source>
        <dbReference type="Proteomes" id="UP000247702"/>
    </source>
</evidence>
<evidence type="ECO:0000256" key="1">
    <source>
        <dbReference type="SAM" id="MobiDB-lite"/>
    </source>
</evidence>
<dbReference type="EMBL" id="BEXD01000926">
    <property type="protein sequence ID" value="GBB91173.1"/>
    <property type="molecule type" value="Genomic_DNA"/>
</dbReference>
<reference evidence="3 5" key="1">
    <citation type="submission" date="2017-11" db="EMBL/GenBank/DDBJ databases">
        <title>The genome of Rhizophagus clarus HR1 reveals common genetic basis of auxotrophy among arbuscular mycorrhizal fungi.</title>
        <authorList>
            <person name="Kobayashi Y."/>
        </authorList>
    </citation>
    <scope>NUCLEOTIDE SEQUENCE [LARGE SCALE GENOMIC DNA]</scope>
    <source>
        <strain evidence="3 5">HR1</strain>
    </source>
</reference>
<dbReference type="AlphaFoldDB" id="A0A2Z6QLR5"/>
<protein>
    <recommendedName>
        <fullName evidence="6">Secreted protein</fullName>
    </recommendedName>
</protein>
<dbReference type="Proteomes" id="UP000615446">
    <property type="component" value="Unassembled WGS sequence"/>
</dbReference>
<keyword evidence="5" id="KW-1185">Reference proteome</keyword>
<feature type="signal peptide" evidence="2">
    <location>
        <begin position="1"/>
        <end position="18"/>
    </location>
</feature>
<organism evidence="3 5">
    <name type="scientific">Rhizophagus clarus</name>
    <dbReference type="NCBI Taxonomy" id="94130"/>
    <lineage>
        <taxon>Eukaryota</taxon>
        <taxon>Fungi</taxon>
        <taxon>Fungi incertae sedis</taxon>
        <taxon>Mucoromycota</taxon>
        <taxon>Glomeromycotina</taxon>
        <taxon>Glomeromycetes</taxon>
        <taxon>Glomerales</taxon>
        <taxon>Glomeraceae</taxon>
        <taxon>Rhizophagus</taxon>
    </lineage>
</organism>
<reference evidence="4" key="2">
    <citation type="submission" date="2019-10" db="EMBL/GenBank/DDBJ databases">
        <title>Conservation and host-specific expression of non-tandemly repeated heterogenous ribosome RNA gene in arbuscular mycorrhizal fungi.</title>
        <authorList>
            <person name="Maeda T."/>
            <person name="Kobayashi Y."/>
            <person name="Nakagawa T."/>
            <person name="Ezawa T."/>
            <person name="Yamaguchi K."/>
            <person name="Bino T."/>
            <person name="Nishimoto Y."/>
            <person name="Shigenobu S."/>
            <person name="Kawaguchi M."/>
        </authorList>
    </citation>
    <scope>NUCLEOTIDE SEQUENCE</scope>
    <source>
        <strain evidence="4">HR1</strain>
    </source>
</reference>
<evidence type="ECO:0000313" key="4">
    <source>
        <dbReference type="EMBL" id="GES87998.1"/>
    </source>
</evidence>
<accession>A0A2Z6QLR5</accession>
<feature type="compositionally biased region" description="Basic residues" evidence="1">
    <location>
        <begin position="66"/>
        <end position="77"/>
    </location>
</feature>
<evidence type="ECO:0000313" key="3">
    <source>
        <dbReference type="EMBL" id="GBB91173.1"/>
    </source>
</evidence>
<gene>
    <name evidence="4" type="ORF">RCL2_001496100</name>
    <name evidence="3" type="ORF">RclHR1_18310001</name>
</gene>
<dbReference type="Proteomes" id="UP000247702">
    <property type="component" value="Unassembled WGS sequence"/>
</dbReference>
<evidence type="ECO:0000256" key="2">
    <source>
        <dbReference type="SAM" id="SignalP"/>
    </source>
</evidence>
<dbReference type="EMBL" id="BLAL01000175">
    <property type="protein sequence ID" value="GES87998.1"/>
    <property type="molecule type" value="Genomic_DNA"/>
</dbReference>
<name>A0A2Z6QLR5_9GLOM</name>
<keyword evidence="2" id="KW-0732">Signal</keyword>
<evidence type="ECO:0008006" key="6">
    <source>
        <dbReference type="Google" id="ProtNLM"/>
    </source>
</evidence>
<feature type="compositionally biased region" description="Basic and acidic residues" evidence="1">
    <location>
        <begin position="78"/>
        <end position="90"/>
    </location>
</feature>
<proteinExistence type="predicted"/>